<protein>
    <submittedName>
        <fullName evidence="1">Uncharacterized protein</fullName>
    </submittedName>
</protein>
<sequence>MERQDRFDLCLNVRTRLQGLSTRLDDVALLIRSRAAMPVSAAPPTFSSFAAVTPEHPGTGITFPTPHNHGER</sequence>
<dbReference type="Proteomes" id="UP001205311">
    <property type="component" value="Unassembled WGS sequence"/>
</dbReference>
<dbReference type="EMBL" id="JAMTCP010000003">
    <property type="protein sequence ID" value="MCP2257143.1"/>
    <property type="molecule type" value="Genomic_DNA"/>
</dbReference>
<reference evidence="1 2" key="1">
    <citation type="submission" date="2022-06" db="EMBL/GenBank/DDBJ databases">
        <title>Genomic Encyclopedia of Archaeal and Bacterial Type Strains, Phase II (KMG-II): from individual species to whole genera.</title>
        <authorList>
            <person name="Goeker M."/>
        </authorList>
    </citation>
    <scope>NUCLEOTIDE SEQUENCE [LARGE SCALE GENOMIC DNA]</scope>
    <source>
        <strain evidence="1 2">DSM 40477</strain>
    </source>
</reference>
<name>A0ABT1HNR2_STRSD</name>
<gene>
    <name evidence="1" type="ORF">LX15_000828</name>
</gene>
<accession>A0ABT1HNR2</accession>
<proteinExistence type="predicted"/>
<comment type="caution">
    <text evidence="1">The sequence shown here is derived from an EMBL/GenBank/DDBJ whole genome shotgun (WGS) entry which is preliminary data.</text>
</comment>
<keyword evidence="2" id="KW-1185">Reference proteome</keyword>
<organism evidence="1 2">
    <name type="scientific">Streptoalloteichus tenebrarius (strain ATCC 17920 / DSM 40477 / JCM 4838 / CBS 697.72 / NBRC 16177 / NCIMB 11028 / NRRL B-12390 / A12253. 1 / ISP 5477)</name>
    <name type="common">Streptomyces tenebrarius</name>
    <dbReference type="NCBI Taxonomy" id="1933"/>
    <lineage>
        <taxon>Bacteria</taxon>
        <taxon>Bacillati</taxon>
        <taxon>Actinomycetota</taxon>
        <taxon>Actinomycetes</taxon>
        <taxon>Pseudonocardiales</taxon>
        <taxon>Pseudonocardiaceae</taxon>
        <taxon>Streptoalloteichus</taxon>
    </lineage>
</organism>
<dbReference type="RefSeq" id="WP_253668113.1">
    <property type="nucleotide sequence ID" value="NZ_JAMTCP010000003.1"/>
</dbReference>
<evidence type="ECO:0000313" key="1">
    <source>
        <dbReference type="EMBL" id="MCP2257143.1"/>
    </source>
</evidence>
<evidence type="ECO:0000313" key="2">
    <source>
        <dbReference type="Proteomes" id="UP001205311"/>
    </source>
</evidence>